<organism evidence="1 2">
    <name type="scientific">Ensete ventricosum</name>
    <name type="common">Abyssinian banana</name>
    <name type="synonym">Musa ensete</name>
    <dbReference type="NCBI Taxonomy" id="4639"/>
    <lineage>
        <taxon>Eukaryota</taxon>
        <taxon>Viridiplantae</taxon>
        <taxon>Streptophyta</taxon>
        <taxon>Embryophyta</taxon>
        <taxon>Tracheophyta</taxon>
        <taxon>Spermatophyta</taxon>
        <taxon>Magnoliopsida</taxon>
        <taxon>Liliopsida</taxon>
        <taxon>Zingiberales</taxon>
        <taxon>Musaceae</taxon>
        <taxon>Ensete</taxon>
    </lineage>
</organism>
<feature type="non-terminal residue" evidence="1">
    <location>
        <position position="1"/>
    </location>
</feature>
<evidence type="ECO:0000313" key="2">
    <source>
        <dbReference type="Proteomes" id="UP000287651"/>
    </source>
</evidence>
<protein>
    <submittedName>
        <fullName evidence="1">Uncharacterized protein</fullName>
    </submittedName>
</protein>
<proteinExistence type="predicted"/>
<comment type="caution">
    <text evidence="1">The sequence shown here is derived from an EMBL/GenBank/DDBJ whole genome shotgun (WGS) entry which is preliminary data.</text>
</comment>
<dbReference type="EMBL" id="AMZH03022529">
    <property type="protein sequence ID" value="RRT37231.1"/>
    <property type="molecule type" value="Genomic_DNA"/>
</dbReference>
<evidence type="ECO:0000313" key="1">
    <source>
        <dbReference type="EMBL" id="RRT37231.1"/>
    </source>
</evidence>
<name>A0A426XCM0_ENSVE</name>
<reference evidence="1 2" key="1">
    <citation type="journal article" date="2014" name="Agronomy (Basel)">
        <title>A Draft Genome Sequence for Ensete ventricosum, the Drought-Tolerant Tree Against Hunger.</title>
        <authorList>
            <person name="Harrison J."/>
            <person name="Moore K.A."/>
            <person name="Paszkiewicz K."/>
            <person name="Jones T."/>
            <person name="Grant M."/>
            <person name="Ambacheew D."/>
            <person name="Muzemil S."/>
            <person name="Studholme D.J."/>
        </authorList>
    </citation>
    <scope>NUCLEOTIDE SEQUENCE [LARGE SCALE GENOMIC DNA]</scope>
</reference>
<dbReference type="AlphaFoldDB" id="A0A426XCM0"/>
<gene>
    <name evidence="1" type="ORF">B296_00052089</name>
</gene>
<dbReference type="Proteomes" id="UP000287651">
    <property type="component" value="Unassembled WGS sequence"/>
</dbReference>
<sequence>ALALLHPHCTVATVAAPAQATVALASRQPLPLHVGGRPAKGRPAPPPLLAVGLTAGSSPLQAPYNRPNLWALRCKRLCPRAVACGLLPLLASSHPLTGSWPPLLATFTAKMQQECVEQFYTI</sequence>
<accession>A0A426XCM0</accession>